<keyword evidence="8" id="KW-0547">Nucleotide-binding</keyword>
<accession>A0A8J6JA89</accession>
<dbReference type="FunFam" id="3.40.50.1000:FF:000001">
    <property type="entry name" value="Phospholipid-transporting ATPase IC"/>
    <property type="match status" value="1"/>
</dbReference>
<dbReference type="EC" id="7.2.2.10" evidence="3"/>
<dbReference type="InterPro" id="IPR008250">
    <property type="entry name" value="ATPase_P-typ_transduc_dom_A_sf"/>
</dbReference>
<dbReference type="GO" id="GO:0005388">
    <property type="term" value="F:P-type calcium transporter activity"/>
    <property type="evidence" value="ECO:0007669"/>
    <property type="project" value="UniProtKB-EC"/>
</dbReference>
<dbReference type="Gene3D" id="2.70.150.10">
    <property type="entry name" value="Calcium-transporting ATPase, cytoplasmic transduction domain A"/>
    <property type="match status" value="1"/>
</dbReference>
<name>A0A8J6JA89_9FIRM</name>
<evidence type="ECO:0000256" key="6">
    <source>
        <dbReference type="ARBA" id="ARBA00022692"/>
    </source>
</evidence>
<protein>
    <recommendedName>
        <fullName evidence="3">P-type Ca(2+) transporter</fullName>
        <ecNumber evidence="3">7.2.2.10</ecNumber>
    </recommendedName>
</protein>
<keyword evidence="4" id="KW-1003">Cell membrane</keyword>
<dbReference type="SMART" id="SM00831">
    <property type="entry name" value="Cation_ATPase_N"/>
    <property type="match status" value="1"/>
</dbReference>
<evidence type="ECO:0000256" key="14">
    <source>
        <dbReference type="SAM" id="MobiDB-lite"/>
    </source>
</evidence>
<keyword evidence="10" id="KW-1278">Translocase</keyword>
<dbReference type="RefSeq" id="WP_147572629.1">
    <property type="nucleotide sequence ID" value="NZ_JACOPO010000008.1"/>
</dbReference>
<keyword evidence="5" id="KW-0109">Calcium transport</keyword>
<evidence type="ECO:0000256" key="2">
    <source>
        <dbReference type="ARBA" id="ARBA00005675"/>
    </source>
</evidence>
<feature type="domain" description="Cation-transporting P-type ATPase N-terminal" evidence="16">
    <location>
        <begin position="3"/>
        <end position="76"/>
    </location>
</feature>
<dbReference type="GO" id="GO:0005886">
    <property type="term" value="C:plasma membrane"/>
    <property type="evidence" value="ECO:0007669"/>
    <property type="project" value="UniProtKB-SubCell"/>
</dbReference>
<dbReference type="EMBL" id="JACOPO010000008">
    <property type="protein sequence ID" value="MBC5723345.1"/>
    <property type="molecule type" value="Genomic_DNA"/>
</dbReference>
<keyword evidence="5" id="KW-0106">Calcium</keyword>
<evidence type="ECO:0000256" key="3">
    <source>
        <dbReference type="ARBA" id="ARBA00012790"/>
    </source>
</evidence>
<keyword evidence="12 15" id="KW-0472">Membrane</keyword>
<dbReference type="Pfam" id="PF00689">
    <property type="entry name" value="Cation_ATPase_C"/>
    <property type="match status" value="1"/>
</dbReference>
<dbReference type="SFLD" id="SFLDG00002">
    <property type="entry name" value="C1.7:_P-type_atpase_like"/>
    <property type="match status" value="1"/>
</dbReference>
<dbReference type="Gene3D" id="3.40.50.1000">
    <property type="entry name" value="HAD superfamily/HAD-like"/>
    <property type="match status" value="1"/>
</dbReference>
<sequence>MSDWHSRPLEQVMKELDSRPSGLTERESAQRLERLGPNQLEPPRKPSVLARVLGQLKDPMILVLLGAAALSLAASGGEDWLDGAIILIIVLVNGVISITQEDHAQQALEELRRMSSPQAHVLREGRAKKISAAALVPGDVILLEAGDMVPADARVMECSRLQADESAMTGESVPVEKGAHDRLPEEAALGDRTNMVLSGTMITAGRGTALVVATGMDTQMGRIANLLLEDKEGDTPLQRKMGEISKSLSFLCLSVCAVMFGVGLIQGKNMLDMFLTAVSLAVAAIPEGLPAIVTIVLALGVQRMAARGAIVKKLPAVETLGCASVICSDKTGTLTQNRMTVQELWTPAGGHRRDALLAGCLCSDARLEWKAGAPTAVGDPTEGALVVAAAREGVDQEKEEQNWPRTADLPFDSGRKLMSTIHAREDGSWTVFVKGAPDILLERCVAGPRGPLSAQDRRAVLEANEAMAQKALRVIAVARRELHILPPGLEPRAVESGLTFLGLFGLMDPPRPEVKAAVARCHLAGVRPVMITGDHRATAAAVARELDIIRPGEWTVTGGELDFMPQEVLEEDIEKFAVFARVTPEHKMRIVKAWQKRGHVVAMTGDGVNDAPALKTADIGCAMGVAGTDVAKGAAHMILTDDNFSTIVSAIEEGRGIYSNIRKAIHYLLSCNIGEIFTIFAATLLDFGQMPLVPVQLLWLNLVTDSLPALALGVEPVEEGVMEEKPRDAAAGLFDQKFSFRLAWQGLMVGGLTLAAYFLGFTRLAAPGMEGAVANTMAFATLTLCQLFHAFNVRSEDRSLFAQGALSNPAMNRAFLVGMALQLSVLLVPPLQGVFAVTAMDSAQWLAVFGLAAAPIPICEITKALGRKGERGEREERSAVREKAKR</sequence>
<dbReference type="PROSITE" id="PS00154">
    <property type="entry name" value="ATPASE_E1_E2"/>
    <property type="match status" value="1"/>
</dbReference>
<dbReference type="SFLD" id="SFLDF00027">
    <property type="entry name" value="p-type_atpase"/>
    <property type="match status" value="1"/>
</dbReference>
<keyword evidence="5" id="KW-0813">Transport</keyword>
<dbReference type="InterPro" id="IPR006068">
    <property type="entry name" value="ATPase_P-typ_cation-transptr_C"/>
</dbReference>
<dbReference type="InterPro" id="IPR004014">
    <property type="entry name" value="ATPase_P-typ_cation-transptr_N"/>
</dbReference>
<feature type="region of interest" description="Disordered" evidence="14">
    <location>
        <begin position="867"/>
        <end position="886"/>
    </location>
</feature>
<dbReference type="InterPro" id="IPR001757">
    <property type="entry name" value="P_typ_ATPase"/>
</dbReference>
<dbReference type="FunFam" id="2.70.150.10:FF:000016">
    <property type="entry name" value="Calcium-transporting P-type ATPase putative"/>
    <property type="match status" value="1"/>
</dbReference>
<evidence type="ECO:0000256" key="1">
    <source>
        <dbReference type="ARBA" id="ARBA00004651"/>
    </source>
</evidence>
<proteinExistence type="inferred from homology"/>
<evidence type="ECO:0000256" key="7">
    <source>
        <dbReference type="ARBA" id="ARBA00022723"/>
    </source>
</evidence>
<dbReference type="PRINTS" id="PR00119">
    <property type="entry name" value="CATATPASE"/>
</dbReference>
<evidence type="ECO:0000256" key="12">
    <source>
        <dbReference type="ARBA" id="ARBA00023136"/>
    </source>
</evidence>
<dbReference type="SUPFAM" id="SSF56784">
    <property type="entry name" value="HAD-like"/>
    <property type="match status" value="1"/>
</dbReference>
<feature type="compositionally biased region" description="Basic and acidic residues" evidence="14">
    <location>
        <begin position="1"/>
        <end position="34"/>
    </location>
</feature>
<dbReference type="InterPro" id="IPR023214">
    <property type="entry name" value="HAD_sf"/>
</dbReference>
<keyword evidence="5" id="KW-0406">Ion transport</keyword>
<dbReference type="SUPFAM" id="SSF81653">
    <property type="entry name" value="Calcium ATPase, transduction domain A"/>
    <property type="match status" value="1"/>
</dbReference>
<keyword evidence="7" id="KW-0479">Metal-binding</keyword>
<keyword evidence="11 15" id="KW-1133">Transmembrane helix</keyword>
<gene>
    <name evidence="17" type="ORF">H8S11_11050</name>
</gene>
<keyword evidence="18" id="KW-1185">Reference proteome</keyword>
<feature type="transmembrane region" description="Helical" evidence="15">
    <location>
        <begin position="814"/>
        <end position="837"/>
    </location>
</feature>
<evidence type="ECO:0000256" key="4">
    <source>
        <dbReference type="ARBA" id="ARBA00022475"/>
    </source>
</evidence>
<evidence type="ECO:0000256" key="8">
    <source>
        <dbReference type="ARBA" id="ARBA00022741"/>
    </source>
</evidence>
<dbReference type="GO" id="GO:0140352">
    <property type="term" value="P:export from cell"/>
    <property type="evidence" value="ECO:0007669"/>
    <property type="project" value="UniProtKB-ARBA"/>
</dbReference>
<comment type="similarity">
    <text evidence="2">Belongs to the cation transport ATPase (P-type) (TC 3.A.3) family. Type IIA subfamily.</text>
</comment>
<dbReference type="InterPro" id="IPR036412">
    <property type="entry name" value="HAD-like_sf"/>
</dbReference>
<evidence type="ECO:0000256" key="5">
    <source>
        <dbReference type="ARBA" id="ARBA00022568"/>
    </source>
</evidence>
<dbReference type="GO" id="GO:0005524">
    <property type="term" value="F:ATP binding"/>
    <property type="evidence" value="ECO:0007669"/>
    <property type="project" value="UniProtKB-KW"/>
</dbReference>
<dbReference type="InterPro" id="IPR023299">
    <property type="entry name" value="ATPase_P-typ_cyto_dom_N"/>
</dbReference>
<keyword evidence="9" id="KW-0067">ATP-binding</keyword>
<dbReference type="Gene3D" id="1.20.1110.10">
    <property type="entry name" value="Calcium-transporting ATPase, transmembrane domain"/>
    <property type="match status" value="2"/>
</dbReference>
<evidence type="ECO:0000259" key="16">
    <source>
        <dbReference type="SMART" id="SM00831"/>
    </source>
</evidence>
<feature type="transmembrane region" description="Helical" evidence="15">
    <location>
        <begin position="273"/>
        <end position="299"/>
    </location>
</feature>
<dbReference type="Proteomes" id="UP000628736">
    <property type="component" value="Unassembled WGS sequence"/>
</dbReference>
<organism evidence="17 18">
    <name type="scientific">Flintibacter hominis</name>
    <dbReference type="NCBI Taxonomy" id="2763048"/>
    <lineage>
        <taxon>Bacteria</taxon>
        <taxon>Bacillati</taxon>
        <taxon>Bacillota</taxon>
        <taxon>Clostridia</taxon>
        <taxon>Eubacteriales</taxon>
        <taxon>Flintibacter</taxon>
    </lineage>
</organism>
<dbReference type="SFLD" id="SFLDS00003">
    <property type="entry name" value="Haloacid_Dehalogenase"/>
    <property type="match status" value="1"/>
</dbReference>
<dbReference type="InterPro" id="IPR018303">
    <property type="entry name" value="ATPase_P-typ_P_site"/>
</dbReference>
<feature type="transmembrane region" description="Helical" evidence="15">
    <location>
        <begin position="664"/>
        <end position="685"/>
    </location>
</feature>
<dbReference type="InterPro" id="IPR023298">
    <property type="entry name" value="ATPase_P-typ_TM_dom_sf"/>
</dbReference>
<feature type="region of interest" description="Disordered" evidence="14">
    <location>
        <begin position="1"/>
        <end position="43"/>
    </location>
</feature>
<feature type="transmembrane region" description="Helical" evidence="15">
    <location>
        <begin position="83"/>
        <end position="99"/>
    </location>
</feature>
<reference evidence="17" key="1">
    <citation type="submission" date="2020-08" db="EMBL/GenBank/DDBJ databases">
        <title>Genome public.</title>
        <authorList>
            <person name="Liu C."/>
            <person name="Sun Q."/>
        </authorList>
    </citation>
    <scope>NUCLEOTIDE SEQUENCE</scope>
    <source>
        <strain evidence="17">NSJ-23</strain>
    </source>
</reference>
<dbReference type="AlphaFoldDB" id="A0A8J6JA89"/>
<dbReference type="NCBIfam" id="TIGR01494">
    <property type="entry name" value="ATPase_P-type"/>
    <property type="match status" value="2"/>
</dbReference>
<dbReference type="InterPro" id="IPR059000">
    <property type="entry name" value="ATPase_P-type_domA"/>
</dbReference>
<feature type="transmembrane region" description="Helical" evidence="15">
    <location>
        <begin position="738"/>
        <end position="760"/>
    </location>
</feature>
<comment type="subcellular location">
    <subcellularLocation>
        <location evidence="1">Cell membrane</location>
        <topology evidence="1">Multi-pass membrane protein</topology>
    </subcellularLocation>
</comment>
<dbReference type="Pfam" id="PF00690">
    <property type="entry name" value="Cation_ATPase_N"/>
    <property type="match status" value="1"/>
</dbReference>
<dbReference type="SUPFAM" id="SSF81665">
    <property type="entry name" value="Calcium ATPase, transmembrane domain M"/>
    <property type="match status" value="1"/>
</dbReference>
<comment type="catalytic activity">
    <reaction evidence="13">
        <text>Ca(2+)(in) + ATP + H2O = Ca(2+)(out) + ADP + phosphate + H(+)</text>
        <dbReference type="Rhea" id="RHEA:18105"/>
        <dbReference type="ChEBI" id="CHEBI:15377"/>
        <dbReference type="ChEBI" id="CHEBI:15378"/>
        <dbReference type="ChEBI" id="CHEBI:29108"/>
        <dbReference type="ChEBI" id="CHEBI:30616"/>
        <dbReference type="ChEBI" id="CHEBI:43474"/>
        <dbReference type="ChEBI" id="CHEBI:456216"/>
        <dbReference type="EC" id="7.2.2.10"/>
    </reaction>
</comment>
<dbReference type="PRINTS" id="PR00120">
    <property type="entry name" value="HATPASE"/>
</dbReference>
<feature type="transmembrane region" description="Helical" evidence="15">
    <location>
        <begin position="248"/>
        <end position="267"/>
    </location>
</feature>
<evidence type="ECO:0000256" key="13">
    <source>
        <dbReference type="ARBA" id="ARBA00048694"/>
    </source>
</evidence>
<dbReference type="PANTHER" id="PTHR42861">
    <property type="entry name" value="CALCIUM-TRANSPORTING ATPASE"/>
    <property type="match status" value="1"/>
</dbReference>
<evidence type="ECO:0000256" key="10">
    <source>
        <dbReference type="ARBA" id="ARBA00022967"/>
    </source>
</evidence>
<dbReference type="GO" id="GO:0016887">
    <property type="term" value="F:ATP hydrolysis activity"/>
    <property type="evidence" value="ECO:0007669"/>
    <property type="project" value="InterPro"/>
</dbReference>
<dbReference type="Gene3D" id="3.40.1110.10">
    <property type="entry name" value="Calcium-transporting ATPase, cytoplasmic domain N"/>
    <property type="match status" value="1"/>
</dbReference>
<evidence type="ECO:0000256" key="15">
    <source>
        <dbReference type="SAM" id="Phobius"/>
    </source>
</evidence>
<dbReference type="GO" id="GO:0046872">
    <property type="term" value="F:metal ion binding"/>
    <property type="evidence" value="ECO:0007669"/>
    <property type="project" value="UniProtKB-KW"/>
</dbReference>
<evidence type="ECO:0000313" key="18">
    <source>
        <dbReference type="Proteomes" id="UP000628736"/>
    </source>
</evidence>
<dbReference type="FunFam" id="3.40.50.1000:FF:000028">
    <property type="entry name" value="Calcium-transporting P-type ATPase, putative"/>
    <property type="match status" value="1"/>
</dbReference>
<dbReference type="InterPro" id="IPR044492">
    <property type="entry name" value="P_typ_ATPase_HD_dom"/>
</dbReference>
<keyword evidence="6 15" id="KW-0812">Transmembrane</keyword>
<evidence type="ECO:0000256" key="11">
    <source>
        <dbReference type="ARBA" id="ARBA00022989"/>
    </source>
</evidence>
<comment type="caution">
    <text evidence="17">The sequence shown here is derived from an EMBL/GenBank/DDBJ whole genome shotgun (WGS) entry which is preliminary data.</text>
</comment>
<dbReference type="Pfam" id="PF00122">
    <property type="entry name" value="E1-E2_ATPase"/>
    <property type="match status" value="1"/>
</dbReference>
<dbReference type="Pfam" id="PF13246">
    <property type="entry name" value="Cation_ATPase"/>
    <property type="match status" value="1"/>
</dbReference>
<evidence type="ECO:0000256" key="9">
    <source>
        <dbReference type="ARBA" id="ARBA00022840"/>
    </source>
</evidence>
<feature type="transmembrane region" description="Helical" evidence="15">
    <location>
        <begin position="772"/>
        <end position="793"/>
    </location>
</feature>
<evidence type="ECO:0000313" key="17">
    <source>
        <dbReference type="EMBL" id="MBC5723345.1"/>
    </source>
</evidence>